<reference evidence="1 2" key="1">
    <citation type="journal article" date="2021" name="Environ. Microbiol.">
        <title>Genetic insights into the dark matter of the mammalian gut microbiota through targeted genome reconstruction.</title>
        <authorList>
            <person name="Lugli G.A."/>
            <person name="Alessandri G."/>
            <person name="Milani C."/>
            <person name="Viappiani A."/>
            <person name="Fontana F."/>
            <person name="Tarracchini C."/>
            <person name="Mancabelli L."/>
            <person name="Argentini C."/>
            <person name="Ruiz L."/>
            <person name="Margolles A."/>
            <person name="van Sinderen D."/>
            <person name="Turroni F."/>
            <person name="Ventura M."/>
        </authorList>
    </citation>
    <scope>NUCLEOTIDE SEQUENCE [LARGE SCALE GENOMIC DNA]</scope>
    <source>
        <strain evidence="1 2">MA1</strain>
    </source>
</reference>
<accession>A0ABS9VUY4</accession>
<dbReference type="EMBL" id="JAFEJT020000020">
    <property type="protein sequence ID" value="MCH9275893.1"/>
    <property type="molecule type" value="Genomic_DNA"/>
</dbReference>
<dbReference type="SUPFAM" id="SSF46785">
    <property type="entry name" value="Winged helix' DNA-binding domain"/>
    <property type="match status" value="1"/>
</dbReference>
<dbReference type="Gene3D" id="3.30.565.60">
    <property type="match status" value="1"/>
</dbReference>
<reference evidence="1 2" key="2">
    <citation type="journal article" date="2021" name="Syst. Appl. Microbiol.">
        <title>Phylogenetic classification of ten novel species belonging to the genus Bifidobacterium comprising B. phasiani sp. nov., B. pongonis sp. nov., B. saguinibicoloris sp. nov., B. colobi sp. nov., B. simiiventris sp. nov., B. santillanense sp. nov., B. miconis sp. nov., B. amazonense sp. nov., B. pluvialisilvae sp. nov., and B. miconisargentati sp. nov.</title>
        <authorList>
            <person name="Lugli G.A."/>
            <person name="Calvete-Torre I."/>
            <person name="Alessandri G."/>
            <person name="Milani C."/>
            <person name="Turroni F."/>
            <person name="Laiolo P."/>
            <person name="Ossiprandi M.C."/>
            <person name="Margolles A."/>
            <person name="Ruiz L."/>
            <person name="Ventura M."/>
        </authorList>
    </citation>
    <scope>NUCLEOTIDE SEQUENCE [LARGE SCALE GENOMIC DNA]</scope>
    <source>
        <strain evidence="1 2">MA1</strain>
    </source>
</reference>
<dbReference type="RefSeq" id="WP_241513599.1">
    <property type="nucleotide sequence ID" value="NZ_JAFEJT020000020.1"/>
</dbReference>
<name>A0ABS9VUY4_9BIFI</name>
<evidence type="ECO:0000313" key="1">
    <source>
        <dbReference type="EMBL" id="MCH9275893.1"/>
    </source>
</evidence>
<protein>
    <recommendedName>
        <fullName evidence="3">MarR family transcriptional regulator</fullName>
    </recommendedName>
</protein>
<dbReference type="InterPro" id="IPR036388">
    <property type="entry name" value="WH-like_DNA-bd_sf"/>
</dbReference>
<gene>
    <name evidence="1" type="ORF">JS533_006350</name>
</gene>
<dbReference type="Proteomes" id="UP000710815">
    <property type="component" value="Unassembled WGS sequence"/>
</dbReference>
<proteinExistence type="predicted"/>
<keyword evidence="2" id="KW-1185">Reference proteome</keyword>
<dbReference type="InterPro" id="IPR036390">
    <property type="entry name" value="WH_DNA-bd_sf"/>
</dbReference>
<dbReference type="InterPro" id="IPR038475">
    <property type="entry name" value="RecG_C_sf"/>
</dbReference>
<dbReference type="Pfam" id="PF13749">
    <property type="entry name" value="HATPase_c_4"/>
    <property type="match status" value="1"/>
</dbReference>
<evidence type="ECO:0000313" key="2">
    <source>
        <dbReference type="Proteomes" id="UP000710815"/>
    </source>
</evidence>
<dbReference type="Gene3D" id="1.10.10.10">
    <property type="entry name" value="Winged helix-like DNA-binding domain superfamily/Winged helix DNA-binding domain"/>
    <property type="match status" value="1"/>
</dbReference>
<evidence type="ECO:0008006" key="3">
    <source>
        <dbReference type="Google" id="ProtNLM"/>
    </source>
</evidence>
<comment type="caution">
    <text evidence="1">The sequence shown here is derived from an EMBL/GenBank/DDBJ whole genome shotgun (WGS) entry which is preliminary data.</text>
</comment>
<sequence length="153" mass="17507">MRTTRYARNPKICHVLTAFELVRELNEGVHRMYEEMAELGLSDPEYSEPNNFMVKLVLRNNIRQRVPYLSERHDTDPSIVNQTEIPATGLTGIEREALTIATVEGKVTPKRLAEKAGVHSRTASRALEQLVQQGLLHWHGSGPRDPKQYYNQE</sequence>
<organism evidence="1 2">
    <name type="scientific">Bifidobacterium amazonense</name>
    <dbReference type="NCBI Taxonomy" id="2809027"/>
    <lineage>
        <taxon>Bacteria</taxon>
        <taxon>Bacillati</taxon>
        <taxon>Actinomycetota</taxon>
        <taxon>Actinomycetes</taxon>
        <taxon>Bifidobacteriales</taxon>
        <taxon>Bifidobacteriaceae</taxon>
        <taxon>Bifidobacterium</taxon>
    </lineage>
</organism>
<dbReference type="PANTHER" id="PTHR30595:SF6">
    <property type="entry name" value="SCHLAFEN ALBA-2 DOMAIN-CONTAINING PROTEIN"/>
    <property type="match status" value="1"/>
</dbReference>
<dbReference type="PANTHER" id="PTHR30595">
    <property type="entry name" value="GLPR-RELATED TRANSCRIPTIONAL REPRESSOR"/>
    <property type="match status" value="1"/>
</dbReference>